<organism evidence="2 3">
    <name type="scientific">Candidatus Opimibacter skivensis</name>
    <dbReference type="NCBI Taxonomy" id="2982028"/>
    <lineage>
        <taxon>Bacteria</taxon>
        <taxon>Pseudomonadati</taxon>
        <taxon>Bacteroidota</taxon>
        <taxon>Saprospiria</taxon>
        <taxon>Saprospirales</taxon>
        <taxon>Saprospiraceae</taxon>
        <taxon>Candidatus Opimibacter</taxon>
    </lineage>
</organism>
<name>A0A9D7SRT3_9BACT</name>
<evidence type="ECO:0000313" key="3">
    <source>
        <dbReference type="Proteomes" id="UP000808337"/>
    </source>
</evidence>
<feature type="signal peptide" evidence="1">
    <location>
        <begin position="1"/>
        <end position="25"/>
    </location>
</feature>
<sequence length="296" mass="31070">MKNFITISKLLLLVSSVFVSMTSFAQSISISNSGATPDASAMLDVKSTDKGLLVPRMSASDRGSIANPATGLIVYQMDGASGFYYNGGTPQTPSWVLLIAGPIKGSDIASGVQTTNNTTLALGNTNNNPAELRLLEPSSAGTNYTSFKAQPQSANINYVLPDVAPSENKVLKVESVDGNSAILNWGTAATGTSIMTRTDVQVGGGNVTIDASGKSFIRITSAGGPYNLVAFSGGVDGQTLTLVNLSNQPMTIVNEDGSTQIQNRIHTEYNSNMVKLGGESTNVFIYDGGQNRWRLL</sequence>
<dbReference type="Proteomes" id="UP000808337">
    <property type="component" value="Unassembled WGS sequence"/>
</dbReference>
<accession>A0A9D7SRT3</accession>
<protein>
    <submittedName>
        <fullName evidence="2">Uncharacterized protein</fullName>
    </submittedName>
</protein>
<dbReference type="EMBL" id="JADKGY010000001">
    <property type="protein sequence ID" value="MBK9982125.1"/>
    <property type="molecule type" value="Genomic_DNA"/>
</dbReference>
<dbReference type="AlphaFoldDB" id="A0A9D7SRT3"/>
<comment type="caution">
    <text evidence="2">The sequence shown here is derived from an EMBL/GenBank/DDBJ whole genome shotgun (WGS) entry which is preliminary data.</text>
</comment>
<evidence type="ECO:0000313" key="2">
    <source>
        <dbReference type="EMBL" id="MBK9982125.1"/>
    </source>
</evidence>
<evidence type="ECO:0000256" key="1">
    <source>
        <dbReference type="SAM" id="SignalP"/>
    </source>
</evidence>
<proteinExistence type="predicted"/>
<feature type="chain" id="PRO_5039403142" evidence="1">
    <location>
        <begin position="26"/>
        <end position="296"/>
    </location>
</feature>
<reference evidence="2 3" key="1">
    <citation type="submission" date="2020-10" db="EMBL/GenBank/DDBJ databases">
        <title>Connecting structure to function with the recovery of over 1000 high-quality activated sludge metagenome-assembled genomes encoding full-length rRNA genes using long-read sequencing.</title>
        <authorList>
            <person name="Singleton C.M."/>
            <person name="Petriglieri F."/>
            <person name="Kristensen J.M."/>
            <person name="Kirkegaard R.H."/>
            <person name="Michaelsen T.Y."/>
            <person name="Andersen M.H."/>
            <person name="Karst S.M."/>
            <person name="Dueholm M.S."/>
            <person name="Nielsen P.H."/>
            <person name="Albertsen M."/>
        </authorList>
    </citation>
    <scope>NUCLEOTIDE SEQUENCE [LARGE SCALE GENOMIC DNA]</scope>
    <source>
        <strain evidence="2">Ribe_18-Q3-R11-54_MAXAC.273</strain>
    </source>
</reference>
<gene>
    <name evidence="2" type="ORF">IPP15_06810</name>
</gene>
<keyword evidence="1" id="KW-0732">Signal</keyword>